<comment type="caution">
    <text evidence="1">The sequence shown here is derived from an EMBL/GenBank/DDBJ whole genome shotgun (WGS) entry which is preliminary data.</text>
</comment>
<dbReference type="AlphaFoldDB" id="A0A9D4B9N9"/>
<evidence type="ECO:0000313" key="1">
    <source>
        <dbReference type="EMBL" id="KAH1185986.1"/>
    </source>
</evidence>
<organism evidence="1 2">
    <name type="scientific">Mauremys mutica</name>
    <name type="common">yellowpond turtle</name>
    <dbReference type="NCBI Taxonomy" id="74926"/>
    <lineage>
        <taxon>Eukaryota</taxon>
        <taxon>Metazoa</taxon>
        <taxon>Chordata</taxon>
        <taxon>Craniata</taxon>
        <taxon>Vertebrata</taxon>
        <taxon>Euteleostomi</taxon>
        <taxon>Archelosauria</taxon>
        <taxon>Testudinata</taxon>
        <taxon>Testudines</taxon>
        <taxon>Cryptodira</taxon>
        <taxon>Durocryptodira</taxon>
        <taxon>Testudinoidea</taxon>
        <taxon>Geoemydidae</taxon>
        <taxon>Geoemydinae</taxon>
        <taxon>Mauremys</taxon>
    </lineage>
</organism>
<dbReference type="Proteomes" id="UP000827986">
    <property type="component" value="Unassembled WGS sequence"/>
</dbReference>
<dbReference type="PROSITE" id="PS51257">
    <property type="entry name" value="PROKAR_LIPOPROTEIN"/>
    <property type="match status" value="1"/>
</dbReference>
<gene>
    <name evidence="1" type="ORF">KIL84_018735</name>
</gene>
<proteinExistence type="predicted"/>
<reference evidence="1" key="1">
    <citation type="submission" date="2021-09" db="EMBL/GenBank/DDBJ databases">
        <title>The genome of Mauremys mutica provides insights into the evolution of semi-aquatic lifestyle.</title>
        <authorList>
            <person name="Gong S."/>
            <person name="Gao Y."/>
        </authorList>
    </citation>
    <scope>NUCLEOTIDE SEQUENCE</scope>
    <source>
        <strain evidence="1">MM-2020</strain>
        <tissue evidence="1">Muscle</tissue>
    </source>
</reference>
<accession>A0A9D4B9N9</accession>
<sequence>MMHRHTLCLQVTNQHVLGLSCLNLIKLSQHKLRNEVGDRQVSGAVAEGKSIEINSILPTAPHLCTERKPISFLSQPETELNYTTHNLEIRSQELHKRKEHVRNEGGKNRAKDTVLYFLKLGEQAPSLYYYIHSGESKNRKQGSHTL</sequence>
<keyword evidence="2" id="KW-1185">Reference proteome</keyword>
<protein>
    <submittedName>
        <fullName evidence="1">Uncharacterized protein</fullName>
    </submittedName>
</protein>
<dbReference type="EMBL" id="JAHDVG010000463">
    <property type="protein sequence ID" value="KAH1185986.1"/>
    <property type="molecule type" value="Genomic_DNA"/>
</dbReference>
<evidence type="ECO:0000313" key="2">
    <source>
        <dbReference type="Proteomes" id="UP000827986"/>
    </source>
</evidence>
<name>A0A9D4B9N9_9SAUR</name>